<dbReference type="PANTHER" id="PTHR31299">
    <property type="entry name" value="ESTERASE, PUTATIVE (AFU_ORTHOLOGUE AFUA_1G05850)-RELATED"/>
    <property type="match status" value="1"/>
</dbReference>
<dbReference type="STRING" id="589385.SAMN05421504_106341"/>
<evidence type="ECO:0000313" key="1">
    <source>
        <dbReference type="EMBL" id="SDY67450.1"/>
    </source>
</evidence>
<organism evidence="1 2">
    <name type="scientific">Amycolatopsis xylanica</name>
    <dbReference type="NCBI Taxonomy" id="589385"/>
    <lineage>
        <taxon>Bacteria</taxon>
        <taxon>Bacillati</taxon>
        <taxon>Actinomycetota</taxon>
        <taxon>Actinomycetes</taxon>
        <taxon>Pseudonocardiales</taxon>
        <taxon>Pseudonocardiaceae</taxon>
        <taxon>Amycolatopsis</taxon>
    </lineage>
</organism>
<accession>A0A1H3LSZ9</accession>
<dbReference type="GO" id="GO:0046677">
    <property type="term" value="P:response to antibiotic"/>
    <property type="evidence" value="ECO:0007669"/>
    <property type="project" value="InterPro"/>
</dbReference>
<dbReference type="InterPro" id="IPR007815">
    <property type="entry name" value="Emycin_Estase"/>
</dbReference>
<dbReference type="InterPro" id="IPR052036">
    <property type="entry name" value="Hydrolase/PRTase-associated"/>
</dbReference>
<reference evidence="1 2" key="1">
    <citation type="submission" date="2016-10" db="EMBL/GenBank/DDBJ databases">
        <authorList>
            <person name="de Groot N.N."/>
        </authorList>
    </citation>
    <scope>NUCLEOTIDE SEQUENCE [LARGE SCALE GENOMIC DNA]</scope>
    <source>
        <strain evidence="1 2">CPCC 202699</strain>
    </source>
</reference>
<dbReference type="EMBL" id="FNON01000006">
    <property type="protein sequence ID" value="SDY67450.1"/>
    <property type="molecule type" value="Genomic_DNA"/>
</dbReference>
<gene>
    <name evidence="1" type="ORF">SAMN05421504_106341</name>
</gene>
<sequence>MSQDIRDFVTPSCELLAFGEPTHQGAAFRRLRNELFAQLADHGFRSIALETDRVAAYLVDDYVREGIGSLDKVMSEGFSHNFGELEDNRLLVAWMREYNEGRPAEERLAFHGFDAATENFSAPSPLGYLEYARDYLGLDVDFAGLAGDDEQWSRTEAIMDPAMSIGDTVPARELRVLADDMLTTLYWRGPELIETTSRAEWFRAEAHLTTGLDLLRYHKQAAAKLEVNARVSRLMATRDAFMAQNLFAIRRAETGRGTTFVFANNAHLQRNLGRWALGGRDFTWAPAGSIVSSLVGGQYVVVLGSLGRNADIGLGEPEADTFEGALQRDIKTWALVRPEVSGRKRTDIEARQGYFPLEQETIDGADALLHINDGSA</sequence>
<dbReference type="Gene3D" id="3.30.1870.10">
    <property type="entry name" value="EreA-like, domain 2"/>
    <property type="match status" value="1"/>
</dbReference>
<dbReference type="Proteomes" id="UP000199515">
    <property type="component" value="Unassembled WGS sequence"/>
</dbReference>
<protein>
    <submittedName>
        <fullName evidence="1">Erythromycin esterase homolog</fullName>
    </submittedName>
</protein>
<proteinExistence type="predicted"/>
<dbReference type="CDD" id="cd14728">
    <property type="entry name" value="Ere-like"/>
    <property type="match status" value="1"/>
</dbReference>
<dbReference type="RefSeq" id="WP_091293833.1">
    <property type="nucleotide sequence ID" value="NZ_FNON01000006.1"/>
</dbReference>
<name>A0A1H3LSZ9_9PSEU</name>
<dbReference type="AlphaFoldDB" id="A0A1H3LSZ9"/>
<evidence type="ECO:0000313" key="2">
    <source>
        <dbReference type="Proteomes" id="UP000199515"/>
    </source>
</evidence>
<dbReference type="OrthoDB" id="4329964at2"/>
<keyword evidence="2" id="KW-1185">Reference proteome</keyword>
<dbReference type="Pfam" id="PF05139">
    <property type="entry name" value="Erythro_esteras"/>
    <property type="match status" value="1"/>
</dbReference>
<dbReference type="SUPFAM" id="SSF159501">
    <property type="entry name" value="EreA/ChaN-like"/>
    <property type="match status" value="1"/>
</dbReference>
<dbReference type="PANTHER" id="PTHR31299:SF0">
    <property type="entry name" value="ESTERASE, PUTATIVE (AFU_ORTHOLOGUE AFUA_1G05850)-RELATED"/>
    <property type="match status" value="1"/>
</dbReference>